<evidence type="ECO:0000256" key="1">
    <source>
        <dbReference type="ARBA" id="ARBA00000312"/>
    </source>
</evidence>
<accession>A0A846MEY4</accession>
<dbReference type="CDD" id="cd00544">
    <property type="entry name" value="CobU"/>
    <property type="match status" value="1"/>
</dbReference>
<proteinExistence type="inferred from homology"/>
<keyword evidence="14" id="KW-0067">ATP-binding</keyword>
<evidence type="ECO:0000256" key="19">
    <source>
        <dbReference type="PIRSR" id="PIRSR006135-2"/>
    </source>
</evidence>
<dbReference type="AlphaFoldDB" id="A0A846MEY4"/>
<feature type="binding site" evidence="19">
    <location>
        <position position="87"/>
    </location>
    <ligand>
        <name>GTP</name>
        <dbReference type="ChEBI" id="CHEBI:37565"/>
    </ligand>
</feature>
<feature type="active site" description="GMP-histidine intermediate" evidence="18">
    <location>
        <position position="51"/>
    </location>
</feature>
<keyword evidence="13 20" id="KW-0418">Kinase</keyword>
<evidence type="ECO:0000256" key="9">
    <source>
        <dbReference type="ARBA" id="ARBA00012523"/>
    </source>
</evidence>
<evidence type="ECO:0000256" key="15">
    <source>
        <dbReference type="ARBA" id="ARBA00023134"/>
    </source>
</evidence>
<feature type="binding site" evidence="19">
    <location>
        <begin position="7"/>
        <end position="14"/>
    </location>
    <ligand>
        <name>GTP</name>
        <dbReference type="ChEBI" id="CHEBI:37565"/>
    </ligand>
</feature>
<evidence type="ECO:0000256" key="16">
    <source>
        <dbReference type="ARBA" id="ARBA00029570"/>
    </source>
</evidence>
<evidence type="ECO:0000256" key="18">
    <source>
        <dbReference type="PIRSR" id="PIRSR006135-1"/>
    </source>
</evidence>
<evidence type="ECO:0000256" key="10">
    <source>
        <dbReference type="ARBA" id="ARBA00022573"/>
    </source>
</evidence>
<dbReference type="Gene3D" id="3.40.50.300">
    <property type="entry name" value="P-loop containing nucleotide triphosphate hydrolases"/>
    <property type="match status" value="1"/>
</dbReference>
<evidence type="ECO:0000256" key="7">
    <source>
        <dbReference type="ARBA" id="ARBA00007490"/>
    </source>
</evidence>
<evidence type="ECO:0000256" key="8">
    <source>
        <dbReference type="ARBA" id="ARBA00012016"/>
    </source>
</evidence>
<evidence type="ECO:0000313" key="21">
    <source>
        <dbReference type="Proteomes" id="UP000532769"/>
    </source>
</evidence>
<evidence type="ECO:0000256" key="13">
    <source>
        <dbReference type="ARBA" id="ARBA00022777"/>
    </source>
</evidence>
<comment type="caution">
    <text evidence="20">The sequence shown here is derived from an EMBL/GenBank/DDBJ whole genome shotgun (WGS) entry which is preliminary data.</text>
</comment>
<evidence type="ECO:0000313" key="20">
    <source>
        <dbReference type="EMBL" id="NIK15167.1"/>
    </source>
</evidence>
<evidence type="ECO:0000256" key="17">
    <source>
        <dbReference type="ARBA" id="ARBA00030571"/>
    </source>
</evidence>
<dbReference type="GO" id="GO:0005524">
    <property type="term" value="F:ATP binding"/>
    <property type="evidence" value="ECO:0007669"/>
    <property type="project" value="UniProtKB-KW"/>
</dbReference>
<dbReference type="Proteomes" id="UP000532769">
    <property type="component" value="Unassembled WGS sequence"/>
</dbReference>
<reference evidence="20 21" key="1">
    <citation type="submission" date="2020-03" db="EMBL/GenBank/DDBJ databases">
        <title>Genomic Encyclopedia of Archaeal and Bacterial Type Strains, Phase II (KMG-II): from individual species to whole genera.</title>
        <authorList>
            <person name="Goeker M."/>
        </authorList>
    </citation>
    <scope>NUCLEOTIDE SEQUENCE [LARGE SCALE GENOMIC DNA]</scope>
    <source>
        <strain evidence="20 21">DSM 4749</strain>
    </source>
</reference>
<evidence type="ECO:0000256" key="4">
    <source>
        <dbReference type="ARBA" id="ARBA00003889"/>
    </source>
</evidence>
<dbReference type="PANTHER" id="PTHR34848">
    <property type="match status" value="1"/>
</dbReference>
<evidence type="ECO:0000256" key="6">
    <source>
        <dbReference type="ARBA" id="ARBA00005159"/>
    </source>
</evidence>
<evidence type="ECO:0000256" key="2">
    <source>
        <dbReference type="ARBA" id="ARBA00000711"/>
    </source>
</evidence>
<dbReference type="InterPro" id="IPR003203">
    <property type="entry name" value="CobU/CobP"/>
</dbReference>
<dbReference type="UniPathway" id="UPA00148">
    <property type="reaction ID" value="UER00236"/>
</dbReference>
<evidence type="ECO:0000256" key="14">
    <source>
        <dbReference type="ARBA" id="ARBA00022840"/>
    </source>
</evidence>
<evidence type="ECO:0000256" key="11">
    <source>
        <dbReference type="ARBA" id="ARBA00022679"/>
    </source>
</evidence>
<feature type="binding site" evidence="19">
    <location>
        <begin position="35"/>
        <end position="37"/>
    </location>
    <ligand>
        <name>GTP</name>
        <dbReference type="ChEBI" id="CHEBI:37565"/>
    </ligand>
</feature>
<dbReference type="InterPro" id="IPR027417">
    <property type="entry name" value="P-loop_NTPase"/>
</dbReference>
<dbReference type="GO" id="GO:0009236">
    <property type="term" value="P:cobalamin biosynthetic process"/>
    <property type="evidence" value="ECO:0007669"/>
    <property type="project" value="UniProtKB-UniPathway"/>
</dbReference>
<comment type="pathway">
    <text evidence="5">Cofactor biosynthesis; adenosylcobalamin biosynthesis; adenosylcobalamin from cob(II)yrinate a,c-diamide: step 6/7.</text>
</comment>
<sequence length="186" mass="21331">MMVFISGGVRSGKSKVAERYARKLAVPESSFHYIATASADDEEMKQRITHHQKRREKQPMPWTTWEHPACLDELVGSFKKADVVLLDCLTNWLANELFRDDSWKEEKLCFRKAAYMWETLQRLAGACKALIIVSNELFCGGVPDDIGTYHYMKMLGWLHQQIVEKAEVAVLVQHGLATVKKGELFR</sequence>
<name>A0A846MEY4_9BACL</name>
<keyword evidence="12 19" id="KW-0547">Nucleotide-binding</keyword>
<dbReference type="PIRSF" id="PIRSF006135">
    <property type="entry name" value="CobU"/>
    <property type="match status" value="1"/>
</dbReference>
<gene>
    <name evidence="20" type="ORF">BDD39_001677</name>
</gene>
<evidence type="ECO:0000256" key="12">
    <source>
        <dbReference type="ARBA" id="ARBA00022741"/>
    </source>
</evidence>
<comment type="pathway">
    <text evidence="6">Cofactor biosynthesis; adenosylcobalamin biosynthesis; adenosylcobalamin from cob(II)yrinate a,c-diamide: step 5/7.</text>
</comment>
<protein>
    <recommendedName>
        <fullName evidence="16">Adenosylcobinamide kinase</fullName>
        <ecNumber evidence="8">2.7.1.156</ecNumber>
        <ecNumber evidence="9">2.7.7.62</ecNumber>
    </recommendedName>
    <alternativeName>
        <fullName evidence="17">Adenosylcobinamide-phosphate guanylyltransferase</fullName>
    </alternativeName>
</protein>
<keyword evidence="10" id="KW-0169">Cobalamin biosynthesis</keyword>
<feature type="binding site" evidence="19">
    <location>
        <position position="66"/>
    </location>
    <ligand>
        <name>GTP</name>
        <dbReference type="ChEBI" id="CHEBI:37565"/>
    </ligand>
</feature>
<dbReference type="EMBL" id="JAASRS010000001">
    <property type="protein sequence ID" value="NIK15167.1"/>
    <property type="molecule type" value="Genomic_DNA"/>
</dbReference>
<evidence type="ECO:0000256" key="3">
    <source>
        <dbReference type="ARBA" id="ARBA00001522"/>
    </source>
</evidence>
<comment type="catalytic activity">
    <reaction evidence="2">
        <text>adenosylcob(III)inamide phosphate + GTP + H(+) = adenosylcob(III)inamide-GDP + diphosphate</text>
        <dbReference type="Rhea" id="RHEA:22712"/>
        <dbReference type="ChEBI" id="CHEBI:15378"/>
        <dbReference type="ChEBI" id="CHEBI:33019"/>
        <dbReference type="ChEBI" id="CHEBI:37565"/>
        <dbReference type="ChEBI" id="CHEBI:58502"/>
        <dbReference type="ChEBI" id="CHEBI:60487"/>
        <dbReference type="EC" id="2.7.7.62"/>
    </reaction>
</comment>
<dbReference type="EC" id="2.7.1.156" evidence="8"/>
<keyword evidence="15 19" id="KW-0342">GTP-binding</keyword>
<organism evidence="20 21">
    <name type="scientific">Saccharococcus thermophilus</name>
    <dbReference type="NCBI Taxonomy" id="29396"/>
    <lineage>
        <taxon>Bacteria</taxon>
        <taxon>Bacillati</taxon>
        <taxon>Bacillota</taxon>
        <taxon>Bacilli</taxon>
        <taxon>Bacillales</taxon>
        <taxon>Anoxybacillaceae</taxon>
        <taxon>Saccharococcus</taxon>
    </lineage>
</organism>
<comment type="function">
    <text evidence="4">Catalyzes ATP-dependent phosphorylation of adenosylcobinamide and addition of GMP to adenosylcobinamide phosphate.</text>
</comment>
<dbReference type="SUPFAM" id="SSF52540">
    <property type="entry name" value="P-loop containing nucleoside triphosphate hydrolases"/>
    <property type="match status" value="1"/>
</dbReference>
<keyword evidence="20" id="KW-0548">Nucleotidyltransferase</keyword>
<keyword evidence="11 20" id="KW-0808">Transferase</keyword>
<comment type="similarity">
    <text evidence="7">Belongs to the CobU/CobP family.</text>
</comment>
<evidence type="ECO:0000256" key="5">
    <source>
        <dbReference type="ARBA" id="ARBA00004692"/>
    </source>
</evidence>
<keyword evidence="21" id="KW-1185">Reference proteome</keyword>
<dbReference type="GO" id="GO:0008820">
    <property type="term" value="F:cobinamide phosphate guanylyltransferase activity"/>
    <property type="evidence" value="ECO:0007669"/>
    <property type="project" value="UniProtKB-EC"/>
</dbReference>
<dbReference type="Pfam" id="PF02283">
    <property type="entry name" value="CobU"/>
    <property type="match status" value="1"/>
</dbReference>
<comment type="catalytic activity">
    <reaction evidence="1">
        <text>adenosylcob(III)inamide + ATP = adenosylcob(III)inamide phosphate + ADP + H(+)</text>
        <dbReference type="Rhea" id="RHEA:15769"/>
        <dbReference type="ChEBI" id="CHEBI:2480"/>
        <dbReference type="ChEBI" id="CHEBI:15378"/>
        <dbReference type="ChEBI" id="CHEBI:30616"/>
        <dbReference type="ChEBI" id="CHEBI:58502"/>
        <dbReference type="ChEBI" id="CHEBI:456216"/>
        <dbReference type="EC" id="2.7.1.156"/>
    </reaction>
</comment>
<comment type="catalytic activity">
    <reaction evidence="3">
        <text>adenosylcob(III)inamide + GTP = adenosylcob(III)inamide phosphate + GDP + H(+)</text>
        <dbReference type="Rhea" id="RHEA:15765"/>
        <dbReference type="ChEBI" id="CHEBI:2480"/>
        <dbReference type="ChEBI" id="CHEBI:15378"/>
        <dbReference type="ChEBI" id="CHEBI:37565"/>
        <dbReference type="ChEBI" id="CHEBI:58189"/>
        <dbReference type="ChEBI" id="CHEBI:58502"/>
        <dbReference type="EC" id="2.7.1.156"/>
    </reaction>
</comment>
<dbReference type="RefSeq" id="WP_166909864.1">
    <property type="nucleotide sequence ID" value="NZ_JAASRS010000001.1"/>
</dbReference>
<dbReference type="EC" id="2.7.7.62" evidence="9"/>
<dbReference type="GO" id="GO:0043752">
    <property type="term" value="F:adenosylcobinamide kinase activity"/>
    <property type="evidence" value="ECO:0007669"/>
    <property type="project" value="UniProtKB-EC"/>
</dbReference>
<dbReference type="GO" id="GO:0005525">
    <property type="term" value="F:GTP binding"/>
    <property type="evidence" value="ECO:0007669"/>
    <property type="project" value="UniProtKB-KW"/>
</dbReference>
<dbReference type="PANTHER" id="PTHR34848:SF1">
    <property type="entry name" value="BIFUNCTIONAL ADENOSYLCOBALAMIN BIOSYNTHESIS PROTEIN COBU"/>
    <property type="match status" value="1"/>
</dbReference>